<sequence length="80" mass="8656">MHNFMVGGDLRGENIFMSILSVACLIFIVGLVLLFIWGSTKNEAEKKESSLDKIGIGFVIAGGAILLISGIYGIIYAIRH</sequence>
<dbReference type="EMBL" id="MK072410">
    <property type="protein sequence ID" value="AYV84534.1"/>
    <property type="molecule type" value="Genomic_DNA"/>
</dbReference>
<feature type="transmembrane region" description="Helical" evidence="1">
    <location>
        <begin position="15"/>
        <end position="37"/>
    </location>
</feature>
<organism evidence="2">
    <name type="scientific">Hyperionvirus sp</name>
    <dbReference type="NCBI Taxonomy" id="2487770"/>
    <lineage>
        <taxon>Viruses</taxon>
        <taxon>Varidnaviria</taxon>
        <taxon>Bamfordvirae</taxon>
        <taxon>Nucleocytoviricota</taxon>
        <taxon>Megaviricetes</taxon>
        <taxon>Imitervirales</taxon>
        <taxon>Mimiviridae</taxon>
        <taxon>Klosneuvirinae</taxon>
    </lineage>
</organism>
<gene>
    <name evidence="2" type="ORF">Hyperionvirus28_22</name>
</gene>
<reference evidence="2" key="1">
    <citation type="submission" date="2018-10" db="EMBL/GenBank/DDBJ databases">
        <title>Hidden diversity of soil giant viruses.</title>
        <authorList>
            <person name="Schulz F."/>
            <person name="Alteio L."/>
            <person name="Goudeau D."/>
            <person name="Ryan E.M."/>
            <person name="Malmstrom R.R."/>
            <person name="Blanchard J."/>
            <person name="Woyke T."/>
        </authorList>
    </citation>
    <scope>NUCLEOTIDE SEQUENCE</scope>
    <source>
        <strain evidence="2">HYV1</strain>
    </source>
</reference>
<protein>
    <submittedName>
        <fullName evidence="2">Uncharacterized protein</fullName>
    </submittedName>
</protein>
<evidence type="ECO:0000256" key="1">
    <source>
        <dbReference type="SAM" id="Phobius"/>
    </source>
</evidence>
<feature type="transmembrane region" description="Helical" evidence="1">
    <location>
        <begin position="58"/>
        <end position="78"/>
    </location>
</feature>
<accession>A0A3G5AD45</accession>
<keyword evidence="1" id="KW-0812">Transmembrane</keyword>
<proteinExistence type="predicted"/>
<name>A0A3G5AD45_9VIRU</name>
<evidence type="ECO:0000313" key="2">
    <source>
        <dbReference type="EMBL" id="AYV84534.1"/>
    </source>
</evidence>
<keyword evidence="1" id="KW-1133">Transmembrane helix</keyword>
<keyword evidence="1" id="KW-0472">Membrane</keyword>